<comment type="caution">
    <text evidence="1">The sequence shown here is derived from an EMBL/GenBank/DDBJ whole genome shotgun (WGS) entry which is preliminary data.</text>
</comment>
<reference evidence="1 2" key="1">
    <citation type="submission" date="2024-04" db="EMBL/GenBank/DDBJ databases">
        <title>Symmetric and asymmetric DNA N6-adenine methylation regulates different biological responses in Mucorales.</title>
        <authorList>
            <consortium name="Lawrence Berkeley National Laboratory"/>
            <person name="Lax C."/>
            <person name="Mondo S.J."/>
            <person name="Osorio-Concepcion M."/>
            <person name="Muszewska A."/>
            <person name="Corrochano-Luque M."/>
            <person name="Gutierrez G."/>
            <person name="Riley R."/>
            <person name="Lipzen A."/>
            <person name="Guo J."/>
            <person name="Hundley H."/>
            <person name="Amirebrahimi M."/>
            <person name="Ng V."/>
            <person name="Lorenzo-Gutierrez D."/>
            <person name="Binder U."/>
            <person name="Yang J."/>
            <person name="Song Y."/>
            <person name="Canovas D."/>
            <person name="Navarro E."/>
            <person name="Freitag M."/>
            <person name="Gabaldon T."/>
            <person name="Grigoriev I.V."/>
            <person name="Corrochano L.M."/>
            <person name="Nicolas F.E."/>
            <person name="Garre V."/>
        </authorList>
    </citation>
    <scope>NUCLEOTIDE SEQUENCE [LARGE SCALE GENOMIC DNA]</scope>
    <source>
        <strain evidence="1 2">L51</strain>
    </source>
</reference>
<name>A0ABR3AQI0_PHYBL</name>
<organism evidence="1 2">
    <name type="scientific">Phycomyces blakesleeanus</name>
    <dbReference type="NCBI Taxonomy" id="4837"/>
    <lineage>
        <taxon>Eukaryota</taxon>
        <taxon>Fungi</taxon>
        <taxon>Fungi incertae sedis</taxon>
        <taxon>Mucoromycota</taxon>
        <taxon>Mucoromycotina</taxon>
        <taxon>Mucoromycetes</taxon>
        <taxon>Mucorales</taxon>
        <taxon>Phycomycetaceae</taxon>
        <taxon>Phycomyces</taxon>
    </lineage>
</organism>
<evidence type="ECO:0000313" key="2">
    <source>
        <dbReference type="Proteomes" id="UP001448207"/>
    </source>
</evidence>
<dbReference type="Pfam" id="PF13233">
    <property type="entry name" value="Complex1_LYR_2"/>
    <property type="match status" value="1"/>
</dbReference>
<keyword evidence="2" id="KW-1185">Reference proteome</keyword>
<evidence type="ECO:0000313" key="1">
    <source>
        <dbReference type="EMBL" id="KAL0079117.1"/>
    </source>
</evidence>
<dbReference type="Proteomes" id="UP001448207">
    <property type="component" value="Unassembled WGS sequence"/>
</dbReference>
<sequence length="114" mass="12778">MSQVLNSYRHLLREVNIQYTKGANNDTFAKELKSIFRQNKDVTDPKKVSALVQNADNILRDQYAAIVLEQKKRIEMSAHRVGLELPKPYDPNSPLPGSNPEAAVADRVAKAFGN</sequence>
<evidence type="ECO:0008006" key="3">
    <source>
        <dbReference type="Google" id="ProtNLM"/>
    </source>
</evidence>
<gene>
    <name evidence="1" type="ORF">J3Q64DRAFT_1702229</name>
</gene>
<protein>
    <recommendedName>
        <fullName evidence="3">NADH dehydrogenase 1 alpha subcomplex subunit 6 NDUFA6</fullName>
    </recommendedName>
</protein>
<dbReference type="EMBL" id="JBCLYO010000023">
    <property type="protein sequence ID" value="KAL0079117.1"/>
    <property type="molecule type" value="Genomic_DNA"/>
</dbReference>
<accession>A0ABR3AQI0</accession>
<proteinExistence type="predicted"/>